<dbReference type="SUPFAM" id="SSF55785">
    <property type="entry name" value="PYP-like sensor domain (PAS domain)"/>
    <property type="match status" value="1"/>
</dbReference>
<comment type="caution">
    <text evidence="6">The sequence shown here is derived from an EMBL/GenBank/DDBJ whole genome shotgun (WGS) entry which is preliminary data.</text>
</comment>
<protein>
    <recommendedName>
        <fullName evidence="2">histidine kinase</fullName>
        <ecNumber evidence="2">2.7.13.3</ecNumber>
    </recommendedName>
</protein>
<evidence type="ECO:0000313" key="7">
    <source>
        <dbReference type="Proteomes" id="UP000613030"/>
    </source>
</evidence>
<feature type="domain" description="PAC" evidence="5">
    <location>
        <begin position="76"/>
        <end position="128"/>
    </location>
</feature>
<dbReference type="InterPro" id="IPR000700">
    <property type="entry name" value="PAS-assoc_C"/>
</dbReference>
<evidence type="ECO:0000256" key="2">
    <source>
        <dbReference type="ARBA" id="ARBA00012438"/>
    </source>
</evidence>
<dbReference type="EMBL" id="JAERRB010000003">
    <property type="protein sequence ID" value="MBL0741405.1"/>
    <property type="molecule type" value="Genomic_DNA"/>
</dbReference>
<evidence type="ECO:0000259" key="5">
    <source>
        <dbReference type="PROSITE" id="PS50113"/>
    </source>
</evidence>
<dbReference type="RefSeq" id="WP_202008786.1">
    <property type="nucleotide sequence ID" value="NZ_JAERRB010000003.1"/>
</dbReference>
<dbReference type="Pfam" id="PF00512">
    <property type="entry name" value="HisKA"/>
    <property type="match status" value="1"/>
</dbReference>
<proteinExistence type="predicted"/>
<feature type="domain" description="PAS" evidence="4">
    <location>
        <begin position="4"/>
        <end position="60"/>
    </location>
</feature>
<evidence type="ECO:0000259" key="4">
    <source>
        <dbReference type="PROSITE" id="PS50112"/>
    </source>
</evidence>
<dbReference type="InterPro" id="IPR013655">
    <property type="entry name" value="PAS_fold_3"/>
</dbReference>
<evidence type="ECO:0000256" key="3">
    <source>
        <dbReference type="SAM" id="Coils"/>
    </source>
</evidence>
<sequence length="232" mass="26690">MLNEHENLEHALSASSILSRTNSKGIITSVNANFVKISGYSETELIGSSHNIVNSNYHPKQFWVDMWKTISMGISWRGEVRNRAKNGSFYWVDTFIYPFISKSGKPLEYFSVRNDITEKKGYESDILQQNKLLAEITWKQSHEMRRPVASILGLLQLIQSESSLCKNQKEIIDRLKSSVDELDLQIKSIVRQAEKGELKSMKNYFVACPLWSRSHDLYSKNDGVLLQQRQQA</sequence>
<dbReference type="Gene3D" id="1.10.287.130">
    <property type="match status" value="1"/>
</dbReference>
<evidence type="ECO:0000256" key="1">
    <source>
        <dbReference type="ARBA" id="ARBA00000085"/>
    </source>
</evidence>
<dbReference type="EC" id="2.7.13.3" evidence="2"/>
<dbReference type="CDD" id="cd00130">
    <property type="entry name" value="PAS"/>
    <property type="match status" value="1"/>
</dbReference>
<dbReference type="PROSITE" id="PS50113">
    <property type="entry name" value="PAC"/>
    <property type="match status" value="1"/>
</dbReference>
<reference evidence="6 7" key="1">
    <citation type="submission" date="2021-01" db="EMBL/GenBank/DDBJ databases">
        <title>Chryseolinea sp. Jin1 Genome sequencing and assembly.</title>
        <authorList>
            <person name="Kim I."/>
        </authorList>
    </citation>
    <scope>NUCLEOTIDE SEQUENCE [LARGE SCALE GENOMIC DNA]</scope>
    <source>
        <strain evidence="6 7">Jin1</strain>
    </source>
</reference>
<gene>
    <name evidence="6" type="ORF">JI741_09245</name>
</gene>
<dbReference type="InterPro" id="IPR003661">
    <property type="entry name" value="HisK_dim/P_dom"/>
</dbReference>
<dbReference type="InterPro" id="IPR035965">
    <property type="entry name" value="PAS-like_dom_sf"/>
</dbReference>
<dbReference type="CDD" id="cd00082">
    <property type="entry name" value="HisKA"/>
    <property type="match status" value="1"/>
</dbReference>
<dbReference type="Proteomes" id="UP000613030">
    <property type="component" value="Unassembled WGS sequence"/>
</dbReference>
<accession>A0ABS1KPN5</accession>
<comment type="catalytic activity">
    <reaction evidence="1">
        <text>ATP + protein L-histidine = ADP + protein N-phospho-L-histidine.</text>
        <dbReference type="EC" id="2.7.13.3"/>
    </reaction>
</comment>
<dbReference type="Gene3D" id="3.30.450.20">
    <property type="entry name" value="PAS domain"/>
    <property type="match status" value="1"/>
</dbReference>
<dbReference type="SUPFAM" id="SSF47384">
    <property type="entry name" value="Homodimeric domain of signal transducing histidine kinase"/>
    <property type="match status" value="1"/>
</dbReference>
<feature type="coiled-coil region" evidence="3">
    <location>
        <begin position="165"/>
        <end position="192"/>
    </location>
</feature>
<dbReference type="InterPro" id="IPR001610">
    <property type="entry name" value="PAC"/>
</dbReference>
<keyword evidence="3" id="KW-0175">Coiled coil</keyword>
<organism evidence="6 7">
    <name type="scientific">Chryseolinea lacunae</name>
    <dbReference type="NCBI Taxonomy" id="2801331"/>
    <lineage>
        <taxon>Bacteria</taxon>
        <taxon>Pseudomonadati</taxon>
        <taxon>Bacteroidota</taxon>
        <taxon>Cytophagia</taxon>
        <taxon>Cytophagales</taxon>
        <taxon>Fulvivirgaceae</taxon>
        <taxon>Chryseolinea</taxon>
    </lineage>
</organism>
<dbReference type="PROSITE" id="PS50112">
    <property type="entry name" value="PAS"/>
    <property type="match status" value="1"/>
</dbReference>
<evidence type="ECO:0000313" key="6">
    <source>
        <dbReference type="EMBL" id="MBL0741405.1"/>
    </source>
</evidence>
<keyword evidence="7" id="KW-1185">Reference proteome</keyword>
<name>A0ABS1KPN5_9BACT</name>
<dbReference type="NCBIfam" id="TIGR00229">
    <property type="entry name" value="sensory_box"/>
    <property type="match status" value="1"/>
</dbReference>
<dbReference type="InterPro" id="IPR036097">
    <property type="entry name" value="HisK_dim/P_sf"/>
</dbReference>
<dbReference type="Pfam" id="PF08447">
    <property type="entry name" value="PAS_3"/>
    <property type="match status" value="1"/>
</dbReference>
<dbReference type="InterPro" id="IPR000014">
    <property type="entry name" value="PAS"/>
</dbReference>
<dbReference type="SMART" id="SM00086">
    <property type="entry name" value="PAC"/>
    <property type="match status" value="1"/>
</dbReference>